<dbReference type="SUPFAM" id="SSF55031">
    <property type="entry name" value="Bacterial exopeptidase dimerisation domain"/>
    <property type="match status" value="1"/>
</dbReference>
<gene>
    <name evidence="6" type="ORF">E1283_02510</name>
</gene>
<feature type="binding site" evidence="3">
    <location>
        <position position="411"/>
    </location>
    <ligand>
        <name>Zn(2+)</name>
        <dbReference type="ChEBI" id="CHEBI:29105"/>
        <label>2</label>
    </ligand>
</feature>
<feature type="domain" description="Peptidase M20 dimerisation" evidence="5">
    <location>
        <begin position="241"/>
        <end position="341"/>
    </location>
</feature>
<dbReference type="RefSeq" id="WP_132816087.1">
    <property type="nucleotide sequence ID" value="NZ_SMKI01000014.1"/>
</dbReference>
<dbReference type="OrthoDB" id="9808195at2"/>
<dbReference type="CDD" id="cd03884">
    <property type="entry name" value="M20_bAS"/>
    <property type="match status" value="1"/>
</dbReference>
<reference evidence="6 7" key="1">
    <citation type="submission" date="2019-03" db="EMBL/GenBank/DDBJ databases">
        <title>Draft genome sequences of novel Actinobacteria.</title>
        <authorList>
            <person name="Sahin N."/>
            <person name="Ay H."/>
            <person name="Saygin H."/>
        </authorList>
    </citation>
    <scope>NUCLEOTIDE SEQUENCE [LARGE SCALE GENOMIC DNA]</scope>
    <source>
        <strain evidence="6 7">DSM 41900</strain>
    </source>
</reference>
<dbReference type="SUPFAM" id="SSF53187">
    <property type="entry name" value="Zn-dependent exopeptidases"/>
    <property type="match status" value="1"/>
</dbReference>
<dbReference type="EMBL" id="SMKI01000014">
    <property type="protein sequence ID" value="TDC79577.1"/>
    <property type="molecule type" value="Genomic_DNA"/>
</dbReference>
<dbReference type="Pfam" id="PF01546">
    <property type="entry name" value="Peptidase_M20"/>
    <property type="match status" value="1"/>
</dbReference>
<keyword evidence="3" id="KW-0479">Metal-binding</keyword>
<evidence type="ECO:0000313" key="6">
    <source>
        <dbReference type="EMBL" id="TDC79577.1"/>
    </source>
</evidence>
<dbReference type="AlphaFoldDB" id="A0A4R4TNE5"/>
<dbReference type="Gene3D" id="3.40.630.10">
    <property type="entry name" value="Zn peptidases"/>
    <property type="match status" value="1"/>
</dbReference>
<feature type="binding site" evidence="3">
    <location>
        <position position="155"/>
    </location>
    <ligand>
        <name>Zn(2+)</name>
        <dbReference type="ChEBI" id="CHEBI:29105"/>
        <label>2</label>
    </ligand>
</feature>
<dbReference type="GO" id="GO:0046872">
    <property type="term" value="F:metal ion binding"/>
    <property type="evidence" value="ECO:0007669"/>
    <property type="project" value="UniProtKB-KW"/>
</dbReference>
<dbReference type="PIRSF" id="PIRSF001235">
    <property type="entry name" value="Amidase_carbamoylase"/>
    <property type="match status" value="1"/>
</dbReference>
<feature type="binding site" evidence="3">
    <location>
        <position position="219"/>
    </location>
    <ligand>
        <name>Zn(2+)</name>
        <dbReference type="ChEBI" id="CHEBI:29105"/>
        <label>1</label>
    </ligand>
</feature>
<evidence type="ECO:0000313" key="7">
    <source>
        <dbReference type="Proteomes" id="UP000295345"/>
    </source>
</evidence>
<dbReference type="GO" id="GO:0016813">
    <property type="term" value="F:hydrolase activity, acting on carbon-nitrogen (but not peptide) bonds, in linear amidines"/>
    <property type="evidence" value="ECO:0007669"/>
    <property type="project" value="InterPro"/>
</dbReference>
<name>A0A4R4TNE5_9ACTN</name>
<dbReference type="Proteomes" id="UP000295345">
    <property type="component" value="Unassembled WGS sequence"/>
</dbReference>
<keyword evidence="7" id="KW-1185">Reference proteome</keyword>
<organism evidence="6 7">
    <name type="scientific">Streptomyces hainanensis</name>
    <dbReference type="NCBI Taxonomy" id="402648"/>
    <lineage>
        <taxon>Bacteria</taxon>
        <taxon>Bacillati</taxon>
        <taxon>Actinomycetota</taxon>
        <taxon>Actinomycetes</taxon>
        <taxon>Kitasatosporales</taxon>
        <taxon>Streptomycetaceae</taxon>
        <taxon>Streptomyces</taxon>
    </lineage>
</organism>
<feature type="region of interest" description="Disordered" evidence="4">
    <location>
        <begin position="1"/>
        <end position="27"/>
    </location>
</feature>
<accession>A0A4R4TNE5</accession>
<dbReference type="InterPro" id="IPR011650">
    <property type="entry name" value="Peptidase_M20_dimer"/>
</dbReference>
<evidence type="ECO:0000256" key="1">
    <source>
        <dbReference type="ARBA" id="ARBA00006153"/>
    </source>
</evidence>
<dbReference type="PANTHER" id="PTHR32494:SF5">
    <property type="entry name" value="ALLANTOATE AMIDOHYDROLASE"/>
    <property type="match status" value="1"/>
</dbReference>
<dbReference type="Pfam" id="PF07687">
    <property type="entry name" value="M20_dimer"/>
    <property type="match status" value="1"/>
</dbReference>
<keyword evidence="3" id="KW-0862">Zinc</keyword>
<feature type="binding site" evidence="3">
    <location>
        <position position="120"/>
    </location>
    <ligand>
        <name>Zn(2+)</name>
        <dbReference type="ChEBI" id="CHEBI:29105"/>
        <label>1</label>
    </ligand>
</feature>
<evidence type="ECO:0000256" key="3">
    <source>
        <dbReference type="PIRSR" id="PIRSR001235-1"/>
    </source>
</evidence>
<sequence length="436" mass="45674">MRNPATRSGGIADHAVRRPHGTADTVPHVDGARLLRRIDRFSRIGGAEDGGVTRMGFSEADREARARLVSEARAAGLETSVDAGGNVFISRSTVRPKSPARPRILIGSHLDTVANGGRLDGAYGVLAGLEVLQCLAESGTVTGCDVVVVAFANEEGALFPQPFWGSMVLAGRLDALPSEPRDHAGRPLREALALAGGDLSDLASAVWAPDSVVGYLELHVEQGPVLERLGLPIGVVDSITGRTQLTVEVTGVAGHAGTSPMEGRRDPLVAAAEAVLSVERLAREDRLCRVATVGWLEVTANSPNTIPGCVRFSVDIRDSDSAGLAAAEQALRATLADLAERREVRIAIEVAVRTDRVRTDPRLRQEIAAAAADLGLACEAMPSGAGHDAQVVADIAPVGMIFVPSVDGVSHVPAERTAPEHLTAGAEVLLRTVLRL</sequence>
<keyword evidence="2 6" id="KW-0378">Hydrolase</keyword>
<dbReference type="NCBIfam" id="NF006771">
    <property type="entry name" value="PRK09290.1-5"/>
    <property type="match status" value="1"/>
</dbReference>
<dbReference type="NCBIfam" id="TIGR01879">
    <property type="entry name" value="hydantase"/>
    <property type="match status" value="1"/>
</dbReference>
<dbReference type="InterPro" id="IPR010158">
    <property type="entry name" value="Amidase_Cbmase"/>
</dbReference>
<comment type="cofactor">
    <cofactor evidence="3">
        <name>Zn(2+)</name>
        <dbReference type="ChEBI" id="CHEBI:29105"/>
    </cofactor>
    <text evidence="3">Binds 2 Zn(2+) ions per subunit.</text>
</comment>
<dbReference type="InterPro" id="IPR036264">
    <property type="entry name" value="Bact_exopeptidase_dim_dom"/>
</dbReference>
<protein>
    <submittedName>
        <fullName evidence="6">Zn-dependent hydrolase</fullName>
    </submittedName>
</protein>
<evidence type="ECO:0000256" key="2">
    <source>
        <dbReference type="ARBA" id="ARBA00022801"/>
    </source>
</evidence>
<comment type="similarity">
    <text evidence="1">Belongs to the peptidase M20 family.</text>
</comment>
<evidence type="ECO:0000256" key="4">
    <source>
        <dbReference type="SAM" id="MobiDB-lite"/>
    </source>
</evidence>
<proteinExistence type="inferred from homology"/>
<evidence type="ECO:0000259" key="5">
    <source>
        <dbReference type="Pfam" id="PF07687"/>
    </source>
</evidence>
<feature type="binding site" evidence="3">
    <location>
        <position position="120"/>
    </location>
    <ligand>
        <name>Zn(2+)</name>
        <dbReference type="ChEBI" id="CHEBI:29105"/>
        <label>2</label>
    </ligand>
</feature>
<dbReference type="PANTHER" id="PTHR32494">
    <property type="entry name" value="ALLANTOATE DEIMINASE-RELATED"/>
    <property type="match status" value="1"/>
</dbReference>
<comment type="caution">
    <text evidence="6">The sequence shown here is derived from an EMBL/GenBank/DDBJ whole genome shotgun (WGS) entry which is preliminary data.</text>
</comment>
<dbReference type="Gene3D" id="3.30.70.360">
    <property type="match status" value="1"/>
</dbReference>
<dbReference type="InterPro" id="IPR002933">
    <property type="entry name" value="Peptidase_M20"/>
</dbReference>
<feature type="binding site" evidence="3">
    <location>
        <position position="109"/>
    </location>
    <ligand>
        <name>Zn(2+)</name>
        <dbReference type="ChEBI" id="CHEBI:29105"/>
        <label>1</label>
    </ligand>
</feature>